<sequence length="73" mass="7949">MTATKDEFFKPGKLTPQQKASATNDAVSQILAAETAQRLKKTERLREARLAREAETVIVTPAAPAKKKAKARA</sequence>
<dbReference type="Proteomes" id="UP000244335">
    <property type="component" value="Unassembled WGS sequence"/>
</dbReference>
<dbReference type="GeneID" id="301042661"/>
<evidence type="ECO:0000256" key="1">
    <source>
        <dbReference type="SAM" id="MobiDB-lite"/>
    </source>
</evidence>
<dbReference type="AlphaFoldDB" id="A0AA92C0L0"/>
<reference evidence="2 3" key="1">
    <citation type="submission" date="2018-04" db="EMBL/GenBank/DDBJ databases">
        <authorList>
            <person name="Hagen T."/>
        </authorList>
    </citation>
    <scope>NUCLEOTIDE SEQUENCE [LARGE SCALE GENOMIC DNA]</scope>
    <source>
        <strain evidence="2 3">TPD7009</strain>
    </source>
</reference>
<name>A0AA92C0L0_RHIRH</name>
<evidence type="ECO:0000313" key="2">
    <source>
        <dbReference type="EMBL" id="PVE51100.1"/>
    </source>
</evidence>
<proteinExistence type="predicted"/>
<protein>
    <submittedName>
        <fullName evidence="2">Uncharacterized protein</fullName>
    </submittedName>
</protein>
<feature type="compositionally biased region" description="Basic and acidic residues" evidence="1">
    <location>
        <begin position="1"/>
        <end position="10"/>
    </location>
</feature>
<gene>
    <name evidence="2" type="ORF">DC430_19020</name>
</gene>
<accession>A0AA92C0L0</accession>
<evidence type="ECO:0000313" key="3">
    <source>
        <dbReference type="Proteomes" id="UP000244335"/>
    </source>
</evidence>
<comment type="caution">
    <text evidence="2">The sequence shown here is derived from an EMBL/GenBank/DDBJ whole genome shotgun (WGS) entry which is preliminary data.</text>
</comment>
<dbReference type="RefSeq" id="WP_062425697.1">
    <property type="nucleotide sequence ID" value="NZ_QDFR01000008.1"/>
</dbReference>
<dbReference type="EMBL" id="QDFR01000008">
    <property type="protein sequence ID" value="PVE51100.1"/>
    <property type="molecule type" value="Genomic_DNA"/>
</dbReference>
<organism evidence="2 3">
    <name type="scientific">Rhizobium rhizogenes</name>
    <name type="common">Agrobacterium rhizogenes</name>
    <dbReference type="NCBI Taxonomy" id="359"/>
    <lineage>
        <taxon>Bacteria</taxon>
        <taxon>Pseudomonadati</taxon>
        <taxon>Pseudomonadota</taxon>
        <taxon>Alphaproteobacteria</taxon>
        <taxon>Hyphomicrobiales</taxon>
        <taxon>Rhizobiaceae</taxon>
        <taxon>Rhizobium/Agrobacterium group</taxon>
        <taxon>Rhizobium</taxon>
    </lineage>
</organism>
<feature type="region of interest" description="Disordered" evidence="1">
    <location>
        <begin position="1"/>
        <end position="21"/>
    </location>
</feature>